<dbReference type="Gene3D" id="2.80.10.50">
    <property type="match status" value="1"/>
</dbReference>
<dbReference type="AlphaFoldDB" id="A0A4S4MVX9"/>
<dbReference type="Pfam" id="PF21595">
    <property type="entry name" value="CCL2-like"/>
    <property type="match status" value="1"/>
</dbReference>
<evidence type="ECO:0000259" key="2">
    <source>
        <dbReference type="Pfam" id="PF21595"/>
    </source>
</evidence>
<organism evidence="3 4">
    <name type="scientific">Antrodiella citrinella</name>
    <dbReference type="NCBI Taxonomy" id="2447956"/>
    <lineage>
        <taxon>Eukaryota</taxon>
        <taxon>Fungi</taxon>
        <taxon>Dikarya</taxon>
        <taxon>Basidiomycota</taxon>
        <taxon>Agaricomycotina</taxon>
        <taxon>Agaricomycetes</taxon>
        <taxon>Polyporales</taxon>
        <taxon>Steccherinaceae</taxon>
        <taxon>Antrodiella</taxon>
    </lineage>
</organism>
<name>A0A4S4MVX9_9APHY</name>
<dbReference type="EMBL" id="SGPM01000244">
    <property type="protein sequence ID" value="THH27530.1"/>
    <property type="molecule type" value="Genomic_DNA"/>
</dbReference>
<keyword evidence="4" id="KW-1185">Reference proteome</keyword>
<evidence type="ECO:0000313" key="3">
    <source>
        <dbReference type="EMBL" id="THH27530.1"/>
    </source>
</evidence>
<sequence>MDFASRRLSQESKDREGDRPPKVGMTRSLASSVSHSNPVVPQPPSALSLSPQTRYGKLGTSTTKYNLFIPVARNLQCAPAGTAITIRPALDYVYVIRSTSKGYTIKNGNKTMSWGLDDPVDTHAVNYGMPADKFSQCWIFQQV</sequence>
<reference evidence="3 4" key="1">
    <citation type="submission" date="2019-02" db="EMBL/GenBank/DDBJ databases">
        <title>Genome sequencing of the rare red list fungi Antrodiella citrinella (Flaviporus citrinellus).</title>
        <authorList>
            <person name="Buettner E."/>
            <person name="Kellner H."/>
        </authorList>
    </citation>
    <scope>NUCLEOTIDE SEQUENCE [LARGE SCALE GENOMIC DNA]</scope>
    <source>
        <strain evidence="3 4">DSM 108506</strain>
    </source>
</reference>
<gene>
    <name evidence="3" type="ORF">EUX98_g6649</name>
</gene>
<accession>A0A4S4MVX9</accession>
<dbReference type="OrthoDB" id="5271368at2759"/>
<feature type="compositionally biased region" description="Basic and acidic residues" evidence="1">
    <location>
        <begin position="1"/>
        <end position="21"/>
    </location>
</feature>
<dbReference type="InterPro" id="IPR048746">
    <property type="entry name" value="CCL2-like_lectin"/>
</dbReference>
<proteinExistence type="predicted"/>
<evidence type="ECO:0000313" key="4">
    <source>
        <dbReference type="Proteomes" id="UP000308730"/>
    </source>
</evidence>
<feature type="region of interest" description="Disordered" evidence="1">
    <location>
        <begin position="1"/>
        <end position="53"/>
    </location>
</feature>
<dbReference type="Proteomes" id="UP000308730">
    <property type="component" value="Unassembled WGS sequence"/>
</dbReference>
<protein>
    <recommendedName>
        <fullName evidence="2">CCL2-like lectin domain-containing protein</fullName>
    </recommendedName>
</protein>
<feature type="domain" description="CCL2-like lectin" evidence="2">
    <location>
        <begin position="72"/>
        <end position="138"/>
    </location>
</feature>
<evidence type="ECO:0000256" key="1">
    <source>
        <dbReference type="SAM" id="MobiDB-lite"/>
    </source>
</evidence>
<comment type="caution">
    <text evidence="3">The sequence shown here is derived from an EMBL/GenBank/DDBJ whole genome shotgun (WGS) entry which is preliminary data.</text>
</comment>
<feature type="compositionally biased region" description="Polar residues" evidence="1">
    <location>
        <begin position="28"/>
        <end position="37"/>
    </location>
</feature>